<keyword evidence="4" id="KW-1185">Reference proteome</keyword>
<sequence>MPPSSFARYASKEAGETATRFSLAVSPFAHRDYWHLIQRLQRRRQRRVIFDGGAPRSALRRPVQRQRQRHSRVISEGLRNCIWDTTEAQNPDACLERDMHRPGGCGASYYDSDHTQEDLATRRCARLRICRRRAYLVDVNRRSSYRFRVPRHLFYIAVVPAFYSPAGVSRPANATSVDACGQDYASALPCRRLTESYPGPVPASAPAPSNAGAYGGYGNVPQQQPQYGAYPGSQPNNYYAQQASGLVAAADTQQYTGSYASSQPAWPQSTPQTAMYGQYNTGAGYPAPAGSALGPGPCPACFNPSPQEWRYGEVSRTRVCNACSKYEKRHGAQRPEAIEAQRRARLAGGGIR</sequence>
<protein>
    <recommendedName>
        <fullName evidence="2">GATA-type domain-containing protein</fullName>
    </recommendedName>
</protein>
<proteinExistence type="predicted"/>
<keyword evidence="1" id="KW-0479">Metal-binding</keyword>
<evidence type="ECO:0000313" key="3">
    <source>
        <dbReference type="EMBL" id="GAT55707.1"/>
    </source>
</evidence>
<gene>
    <name evidence="3" type="ORF">MCHLO_12440</name>
</gene>
<dbReference type="Gene3D" id="3.30.50.10">
    <property type="entry name" value="Erythroid Transcription Factor GATA-1, subunit A"/>
    <property type="match status" value="1"/>
</dbReference>
<name>A0ABQ0LXK4_MYCCL</name>
<evidence type="ECO:0000259" key="2">
    <source>
        <dbReference type="PROSITE" id="PS50114"/>
    </source>
</evidence>
<keyword evidence="1" id="KW-0862">Zinc</keyword>
<dbReference type="SUPFAM" id="SSF57716">
    <property type="entry name" value="Glucocorticoid receptor-like (DNA-binding domain)"/>
    <property type="match status" value="1"/>
</dbReference>
<evidence type="ECO:0000313" key="4">
    <source>
        <dbReference type="Proteomes" id="UP000815677"/>
    </source>
</evidence>
<feature type="domain" description="GATA-type" evidence="2">
    <location>
        <begin position="298"/>
        <end position="335"/>
    </location>
</feature>
<dbReference type="PROSITE" id="PS50114">
    <property type="entry name" value="GATA_ZN_FINGER_2"/>
    <property type="match status" value="1"/>
</dbReference>
<organism evidence="3 4">
    <name type="scientific">Mycena chlorophos</name>
    <name type="common">Agaric fungus</name>
    <name type="synonym">Agaricus chlorophos</name>
    <dbReference type="NCBI Taxonomy" id="658473"/>
    <lineage>
        <taxon>Eukaryota</taxon>
        <taxon>Fungi</taxon>
        <taxon>Dikarya</taxon>
        <taxon>Basidiomycota</taxon>
        <taxon>Agaricomycotina</taxon>
        <taxon>Agaricomycetes</taxon>
        <taxon>Agaricomycetidae</taxon>
        <taxon>Agaricales</taxon>
        <taxon>Marasmiineae</taxon>
        <taxon>Mycenaceae</taxon>
        <taxon>Mycena</taxon>
    </lineage>
</organism>
<dbReference type="Proteomes" id="UP000815677">
    <property type="component" value="Unassembled WGS sequence"/>
</dbReference>
<accession>A0ABQ0LXK4</accession>
<evidence type="ECO:0000256" key="1">
    <source>
        <dbReference type="PROSITE-ProRule" id="PRU00094"/>
    </source>
</evidence>
<keyword evidence="1" id="KW-0863">Zinc-finger</keyword>
<reference evidence="3" key="1">
    <citation type="submission" date="2014-09" db="EMBL/GenBank/DDBJ databases">
        <title>Genome sequence of the luminous mushroom Mycena chlorophos for searching fungal bioluminescence genes.</title>
        <authorList>
            <person name="Tanaka Y."/>
            <person name="Kasuga D."/>
            <person name="Oba Y."/>
            <person name="Hase S."/>
            <person name="Sato K."/>
            <person name="Oba Y."/>
            <person name="Sakakibara Y."/>
        </authorList>
    </citation>
    <scope>NUCLEOTIDE SEQUENCE</scope>
</reference>
<dbReference type="EMBL" id="DF849079">
    <property type="protein sequence ID" value="GAT55707.1"/>
    <property type="molecule type" value="Genomic_DNA"/>
</dbReference>
<dbReference type="InterPro" id="IPR000679">
    <property type="entry name" value="Znf_GATA"/>
</dbReference>
<dbReference type="InterPro" id="IPR013088">
    <property type="entry name" value="Znf_NHR/GATA"/>
</dbReference>